<evidence type="ECO:0000256" key="7">
    <source>
        <dbReference type="ARBA" id="ARBA00022679"/>
    </source>
</evidence>
<dbReference type="SMART" id="SM00388">
    <property type="entry name" value="HisKA"/>
    <property type="match status" value="1"/>
</dbReference>
<protein>
    <recommendedName>
        <fullName evidence="4">histidine kinase</fullName>
        <ecNumber evidence="4">2.7.13.3</ecNumber>
    </recommendedName>
</protein>
<name>A0A1F2WKE9_9ACTN</name>
<dbReference type="EMBL" id="MELK01000035">
    <property type="protein sequence ID" value="OFW57304.1"/>
    <property type="molecule type" value="Genomic_DNA"/>
</dbReference>
<dbReference type="InterPro" id="IPR005467">
    <property type="entry name" value="His_kinase_dom"/>
</dbReference>
<dbReference type="EC" id="2.7.13.3" evidence="4"/>
<evidence type="ECO:0000256" key="5">
    <source>
        <dbReference type="ARBA" id="ARBA00022475"/>
    </source>
</evidence>
<dbReference type="Pfam" id="PF00672">
    <property type="entry name" value="HAMP"/>
    <property type="match status" value="1"/>
</dbReference>
<dbReference type="SUPFAM" id="SSF47384">
    <property type="entry name" value="Homodimeric domain of signal transducing histidine kinase"/>
    <property type="match status" value="1"/>
</dbReference>
<feature type="transmembrane region" description="Helical" evidence="15">
    <location>
        <begin position="16"/>
        <end position="40"/>
    </location>
</feature>
<keyword evidence="8 15" id="KW-0812">Transmembrane</keyword>
<dbReference type="SUPFAM" id="SSF158472">
    <property type="entry name" value="HAMP domain-like"/>
    <property type="match status" value="1"/>
</dbReference>
<dbReference type="InterPro" id="IPR003660">
    <property type="entry name" value="HAMP_dom"/>
</dbReference>
<dbReference type="GO" id="GO:0045121">
    <property type="term" value="C:membrane raft"/>
    <property type="evidence" value="ECO:0007669"/>
    <property type="project" value="UniProtKB-SubCell"/>
</dbReference>
<comment type="catalytic activity">
    <reaction evidence="1">
        <text>ATP + protein L-histidine = ADP + protein N-phospho-L-histidine.</text>
        <dbReference type="EC" id="2.7.13.3"/>
    </reaction>
</comment>
<gene>
    <name evidence="18" type="ORF">A2Y75_07715</name>
</gene>
<dbReference type="CDD" id="cd16922">
    <property type="entry name" value="HATPase_EvgS-ArcB-TorS-like"/>
    <property type="match status" value="1"/>
</dbReference>
<dbReference type="SMART" id="SM00387">
    <property type="entry name" value="HATPase_c"/>
    <property type="match status" value="1"/>
</dbReference>
<dbReference type="Gene3D" id="6.10.340.10">
    <property type="match status" value="1"/>
</dbReference>
<organism evidence="18 19">
    <name type="scientific">Candidatus Solincola sediminis</name>
    <dbReference type="NCBI Taxonomy" id="1797199"/>
    <lineage>
        <taxon>Bacteria</taxon>
        <taxon>Bacillati</taxon>
        <taxon>Actinomycetota</taxon>
        <taxon>Candidatus Geothermincolia</taxon>
        <taxon>Candidatus Geothermincolales</taxon>
        <taxon>Candidatus Geothermincolaceae</taxon>
        <taxon>Candidatus Solincola</taxon>
    </lineage>
</organism>
<dbReference type="GO" id="GO:0000155">
    <property type="term" value="F:phosphorelay sensor kinase activity"/>
    <property type="evidence" value="ECO:0007669"/>
    <property type="project" value="InterPro"/>
</dbReference>
<evidence type="ECO:0000259" key="16">
    <source>
        <dbReference type="PROSITE" id="PS50109"/>
    </source>
</evidence>
<evidence type="ECO:0000256" key="14">
    <source>
        <dbReference type="ARBA" id="ARBA00023136"/>
    </source>
</evidence>
<dbReference type="Proteomes" id="UP000177876">
    <property type="component" value="Unassembled WGS sequence"/>
</dbReference>
<dbReference type="Gene3D" id="1.10.287.130">
    <property type="match status" value="1"/>
</dbReference>
<dbReference type="PANTHER" id="PTHR43711">
    <property type="entry name" value="TWO-COMPONENT HISTIDINE KINASE"/>
    <property type="match status" value="1"/>
</dbReference>
<comment type="caution">
    <text evidence="18">The sequence shown here is derived from an EMBL/GenBank/DDBJ whole genome shotgun (WGS) entry which is preliminary data.</text>
</comment>
<dbReference type="InterPro" id="IPR036097">
    <property type="entry name" value="HisK_dim/P_sf"/>
</dbReference>
<evidence type="ECO:0000256" key="8">
    <source>
        <dbReference type="ARBA" id="ARBA00022692"/>
    </source>
</evidence>
<dbReference type="GO" id="GO:0005886">
    <property type="term" value="C:plasma membrane"/>
    <property type="evidence" value="ECO:0007669"/>
    <property type="project" value="UniProtKB-SubCell"/>
</dbReference>
<dbReference type="InterPro" id="IPR004358">
    <property type="entry name" value="Sig_transdc_His_kin-like_C"/>
</dbReference>
<evidence type="ECO:0000256" key="10">
    <source>
        <dbReference type="ARBA" id="ARBA00022777"/>
    </source>
</evidence>
<dbReference type="CDD" id="cd06225">
    <property type="entry name" value="HAMP"/>
    <property type="match status" value="1"/>
</dbReference>
<evidence type="ECO:0000256" key="15">
    <source>
        <dbReference type="SAM" id="Phobius"/>
    </source>
</evidence>
<feature type="transmembrane region" description="Helical" evidence="15">
    <location>
        <begin position="177"/>
        <end position="200"/>
    </location>
</feature>
<keyword evidence="14 15" id="KW-0472">Membrane</keyword>
<feature type="domain" description="HAMP" evidence="17">
    <location>
        <begin position="197"/>
        <end position="249"/>
    </location>
</feature>
<dbReference type="CDD" id="cd00082">
    <property type="entry name" value="HisKA"/>
    <property type="match status" value="1"/>
</dbReference>
<evidence type="ECO:0000256" key="9">
    <source>
        <dbReference type="ARBA" id="ARBA00022741"/>
    </source>
</evidence>
<evidence type="ECO:0000256" key="11">
    <source>
        <dbReference type="ARBA" id="ARBA00022840"/>
    </source>
</evidence>
<evidence type="ECO:0000256" key="1">
    <source>
        <dbReference type="ARBA" id="ARBA00000085"/>
    </source>
</evidence>
<dbReference type="PANTHER" id="PTHR43711:SF1">
    <property type="entry name" value="HISTIDINE KINASE 1"/>
    <property type="match status" value="1"/>
</dbReference>
<sequence>MMPADKPFFRSLRARFLFYFLILSALSLLLLGAVFGYFVLRQEHREEVKARGELTEQAQAMAVDLEVMLALGQYDRISQLLRLEGNLVNATGLVVNSAGDIMAPRPLSMSMPLRIDTNLLAQGEIETQETDIGRVGKVFLVAVPLQSGQNPTYYNLIVAKGVRNLAQTSTGEIMRNVLIAAAIALGLSILLALLLSSYVLKPLRNLSHAAWDLAHGNLERRVEVSGQDEITELSRYFNYMAERIQQSSQLQKDFVANVSHEIRTPLTSIEGFSQALMDDMVQDEEDRKRYLNIISEESRRLKRLVSQLLALSRIDAGAWTLRVAPLSLSSYLAEIGEKFQPLADENALSLSIEAASDTPAIETDRDTLEQILQNLLDNAIKFTEAGGEITLSSKPAGDGGAVIEVKDNGRGIPSDELKQIFDRFVRVERSRSQRFGGAGLGLSVCRDLVNLLGGRISVQSEPGRGSIFTIELPAKLPGSSEAQI</sequence>
<dbReference type="FunFam" id="1.10.287.130:FF:000001">
    <property type="entry name" value="Two-component sensor histidine kinase"/>
    <property type="match status" value="1"/>
</dbReference>
<evidence type="ECO:0000256" key="3">
    <source>
        <dbReference type="ARBA" id="ARBA00004314"/>
    </source>
</evidence>
<dbReference type="PROSITE" id="PS50109">
    <property type="entry name" value="HIS_KIN"/>
    <property type="match status" value="1"/>
</dbReference>
<keyword evidence="12 15" id="KW-1133">Transmembrane helix</keyword>
<comment type="subcellular location">
    <subcellularLocation>
        <location evidence="2">Cell membrane</location>
    </subcellularLocation>
    <subcellularLocation>
        <location evidence="3">Membrane raft</location>
        <topology evidence="3">Multi-pass membrane protein</topology>
    </subcellularLocation>
</comment>
<keyword evidence="6" id="KW-0597">Phosphoprotein</keyword>
<dbReference type="AlphaFoldDB" id="A0A1F2WKE9"/>
<dbReference type="PRINTS" id="PR00344">
    <property type="entry name" value="BCTRLSENSOR"/>
</dbReference>
<evidence type="ECO:0000256" key="6">
    <source>
        <dbReference type="ARBA" id="ARBA00022553"/>
    </source>
</evidence>
<dbReference type="Gene3D" id="3.30.565.10">
    <property type="entry name" value="Histidine kinase-like ATPase, C-terminal domain"/>
    <property type="match status" value="1"/>
</dbReference>
<dbReference type="SMART" id="SM00304">
    <property type="entry name" value="HAMP"/>
    <property type="match status" value="1"/>
</dbReference>
<evidence type="ECO:0000313" key="19">
    <source>
        <dbReference type="Proteomes" id="UP000177876"/>
    </source>
</evidence>
<evidence type="ECO:0000256" key="2">
    <source>
        <dbReference type="ARBA" id="ARBA00004236"/>
    </source>
</evidence>
<keyword evidence="5" id="KW-1003">Cell membrane</keyword>
<dbReference type="STRING" id="1797197.A2Y75_07715"/>
<evidence type="ECO:0000256" key="12">
    <source>
        <dbReference type="ARBA" id="ARBA00022989"/>
    </source>
</evidence>
<reference evidence="18 19" key="1">
    <citation type="journal article" date="2016" name="Nat. Commun.">
        <title>Thousands of microbial genomes shed light on interconnected biogeochemical processes in an aquifer system.</title>
        <authorList>
            <person name="Anantharaman K."/>
            <person name="Brown C.T."/>
            <person name="Hug L.A."/>
            <person name="Sharon I."/>
            <person name="Castelle C.J."/>
            <person name="Probst A.J."/>
            <person name="Thomas B.C."/>
            <person name="Singh A."/>
            <person name="Wilkins M.J."/>
            <person name="Karaoz U."/>
            <person name="Brodie E.L."/>
            <person name="Williams K.H."/>
            <person name="Hubbard S.S."/>
            <person name="Banfield J.F."/>
        </authorList>
    </citation>
    <scope>NUCLEOTIDE SEQUENCE [LARGE SCALE GENOMIC DNA]</scope>
</reference>
<dbReference type="Pfam" id="PF02518">
    <property type="entry name" value="HATPase_c"/>
    <property type="match status" value="1"/>
</dbReference>
<evidence type="ECO:0000256" key="13">
    <source>
        <dbReference type="ARBA" id="ARBA00023012"/>
    </source>
</evidence>
<feature type="domain" description="Histidine kinase" evidence="16">
    <location>
        <begin position="257"/>
        <end position="476"/>
    </location>
</feature>
<proteinExistence type="predicted"/>
<dbReference type="InterPro" id="IPR036890">
    <property type="entry name" value="HATPase_C_sf"/>
</dbReference>
<dbReference type="GO" id="GO:0005524">
    <property type="term" value="F:ATP binding"/>
    <property type="evidence" value="ECO:0007669"/>
    <property type="project" value="UniProtKB-KW"/>
</dbReference>
<accession>A0A1F2WKE9</accession>
<evidence type="ECO:0000256" key="4">
    <source>
        <dbReference type="ARBA" id="ARBA00012438"/>
    </source>
</evidence>
<keyword evidence="9" id="KW-0547">Nucleotide-binding</keyword>
<dbReference type="InterPro" id="IPR050736">
    <property type="entry name" value="Sensor_HK_Regulatory"/>
</dbReference>
<keyword evidence="11" id="KW-0067">ATP-binding</keyword>
<dbReference type="Pfam" id="PF00512">
    <property type="entry name" value="HisKA"/>
    <property type="match status" value="1"/>
</dbReference>
<dbReference type="InterPro" id="IPR003661">
    <property type="entry name" value="HisK_dim/P_dom"/>
</dbReference>
<keyword evidence="7" id="KW-0808">Transferase</keyword>
<dbReference type="SUPFAM" id="SSF55874">
    <property type="entry name" value="ATPase domain of HSP90 chaperone/DNA topoisomerase II/histidine kinase"/>
    <property type="match status" value="1"/>
</dbReference>
<evidence type="ECO:0000259" key="17">
    <source>
        <dbReference type="PROSITE" id="PS50885"/>
    </source>
</evidence>
<dbReference type="FunFam" id="3.30.565.10:FF:000023">
    <property type="entry name" value="PAS domain-containing sensor histidine kinase"/>
    <property type="match status" value="1"/>
</dbReference>
<evidence type="ECO:0000313" key="18">
    <source>
        <dbReference type="EMBL" id="OFW57304.1"/>
    </source>
</evidence>
<dbReference type="PROSITE" id="PS50885">
    <property type="entry name" value="HAMP"/>
    <property type="match status" value="1"/>
</dbReference>
<dbReference type="InterPro" id="IPR003594">
    <property type="entry name" value="HATPase_dom"/>
</dbReference>
<keyword evidence="13" id="KW-0902">Two-component regulatory system</keyword>
<keyword evidence="10" id="KW-0418">Kinase</keyword>